<sequence>MKISELGNPDKQLITALPVDSDQYDCVEPGNRLDPEREDHSPDQLAILRLKRLAGLTLGTGNKKGKVDSPLTHGGADAGHDMKKYDVEPGTEEWFKLWSNERDAAGNPNVRA</sequence>
<reference evidence="2" key="1">
    <citation type="submission" date="2020-05" db="EMBL/GenBank/DDBJ databases">
        <authorList>
            <person name="Chiriac C."/>
            <person name="Salcher M."/>
            <person name="Ghai R."/>
            <person name="Kavagutti S V."/>
        </authorList>
    </citation>
    <scope>NUCLEOTIDE SEQUENCE</scope>
</reference>
<proteinExistence type="predicted"/>
<dbReference type="EMBL" id="LR797824">
    <property type="protein sequence ID" value="CAB4241767.1"/>
    <property type="molecule type" value="Genomic_DNA"/>
</dbReference>
<feature type="region of interest" description="Disordered" evidence="1">
    <location>
        <begin position="59"/>
        <end position="84"/>
    </location>
</feature>
<organism evidence="2">
    <name type="scientific">uncultured Caudovirales phage</name>
    <dbReference type="NCBI Taxonomy" id="2100421"/>
    <lineage>
        <taxon>Viruses</taxon>
        <taxon>Duplodnaviria</taxon>
        <taxon>Heunggongvirae</taxon>
        <taxon>Uroviricota</taxon>
        <taxon>Caudoviricetes</taxon>
        <taxon>Peduoviridae</taxon>
        <taxon>Maltschvirus</taxon>
        <taxon>Maltschvirus maltsch</taxon>
    </lineage>
</organism>
<gene>
    <name evidence="2" type="ORF">UFOVP71_305</name>
</gene>
<evidence type="ECO:0000256" key="1">
    <source>
        <dbReference type="SAM" id="MobiDB-lite"/>
    </source>
</evidence>
<evidence type="ECO:0000313" key="2">
    <source>
        <dbReference type="EMBL" id="CAB4241767.1"/>
    </source>
</evidence>
<protein>
    <submittedName>
        <fullName evidence="2">Uncharacterized protein</fullName>
    </submittedName>
</protein>
<name>A0A6J5TCX4_9CAUD</name>
<accession>A0A6J5TCX4</accession>